<proteinExistence type="predicted"/>
<accession>A0ABY8TXP7</accession>
<keyword evidence="1" id="KW-0732">Signal</keyword>
<dbReference type="InterPro" id="IPR003582">
    <property type="entry name" value="ShKT_dom"/>
</dbReference>
<evidence type="ECO:0000256" key="1">
    <source>
        <dbReference type="SAM" id="SignalP"/>
    </source>
</evidence>
<keyword evidence="4" id="KW-1185">Reference proteome</keyword>
<name>A0ABY8TXP7_TETOB</name>
<organism evidence="3 4">
    <name type="scientific">Tetradesmus obliquus</name>
    <name type="common">Green alga</name>
    <name type="synonym">Acutodesmus obliquus</name>
    <dbReference type="NCBI Taxonomy" id="3088"/>
    <lineage>
        <taxon>Eukaryota</taxon>
        <taxon>Viridiplantae</taxon>
        <taxon>Chlorophyta</taxon>
        <taxon>core chlorophytes</taxon>
        <taxon>Chlorophyceae</taxon>
        <taxon>CS clade</taxon>
        <taxon>Sphaeropleales</taxon>
        <taxon>Scenedesmaceae</taxon>
        <taxon>Tetradesmus</taxon>
    </lineage>
</organism>
<gene>
    <name evidence="3" type="ORF">OEZ85_002497</name>
</gene>
<dbReference type="EMBL" id="CP126212">
    <property type="protein sequence ID" value="WIA13927.1"/>
    <property type="molecule type" value="Genomic_DNA"/>
</dbReference>
<evidence type="ECO:0000313" key="3">
    <source>
        <dbReference type="EMBL" id="WIA13927.1"/>
    </source>
</evidence>
<reference evidence="3 4" key="1">
    <citation type="submission" date="2023-05" db="EMBL/GenBank/DDBJ databases">
        <title>A 100% complete, gapless, phased diploid assembly of the Scenedesmus obliquus UTEX 3031 genome.</title>
        <authorList>
            <person name="Biondi T.C."/>
            <person name="Hanschen E.R."/>
            <person name="Kwon T."/>
            <person name="Eng W."/>
            <person name="Kruse C.P.S."/>
            <person name="Koehler S.I."/>
            <person name="Kunde Y."/>
            <person name="Gleasner C.D."/>
            <person name="You Mak K.T."/>
            <person name="Polle J."/>
            <person name="Hovde B.T."/>
            <person name="Starkenburg S.R."/>
        </authorList>
    </citation>
    <scope>NUCLEOTIDE SEQUENCE [LARGE SCALE GENOMIC DNA]</scope>
    <source>
        <strain evidence="3 4">DOE0152z</strain>
    </source>
</reference>
<feature type="signal peptide" evidence="1">
    <location>
        <begin position="1"/>
        <end position="26"/>
    </location>
</feature>
<sequence>MGKHHSTTLLTLLVALLAASTIVAEGKPATLNTANTANTAEAGTGPQLSRAQKLLAAYYDNLLPCPKPAAADTVVTAAVGAQQFDWAKPEWGQYRQRAVAHADPAGGGNLTIWAWDIVTEAAVQQALLVISRVVGELNADVRQRLVTSSPPAKVALFKRPEQVFTDIPEHSQYKGTEFGNVGDPVYAGVGGTKAIPVSSCDMRNILETSDDPYRDESVLVHEFGHHIHNVGLSGCETDAATAAYTHAAASGTYTPNIYMISTNAEYMANAVTAWFQGIGRGDVNDGIIDRPRLLARDPTLFSLMQYMFTPSVARMRYRSVCSNCNKWKTVAELPLLESTPPVPLTKLPLEKCIGPANDWRPVPSNAPDCADLDTDCRDLAISGQCDISSDMLTRCQLSCGVCRLVSSSSSCFDRDASCLVAANVQGKCKSDAAGMGPQGLGCAMSCGQCKAAPPSPSPSSPSLCGACASSRCTSRQGCCLNAQRSACSCSSSRGLEPARRGNSSAPIFFCKLVQVHKHSFNNRSGARNPSMAVTWKSDAGWVVMAVLLLQLQLQPGAAQATETWWMHKRCLSAPPNPANGSFPGASYTQPRHGSRPRGCRSMPSGAWCLGRCNTGFIGTPMAKCWKGQWQPTKGSCAPKPGPWPPTAGPCGSPGDDYCAALPHAVNGSCTIVPPYNYECKCMPLYVWNAEAMSCMVALGIAAGTETPQGSTAAIPAILMWNGTQWKPQALPAGLPGSLRLTSVALTSNTSAFVAGSVPGSGPGYLLKWDGGIWSIQQNGSSPLEPGAGPFVVADIEDSYVYTYTLGSSASAGSVLTATAGSRSTHSGGEVWDAVPIAADITNPGAVVALSDATHTCAGLWAATQHQILQYSADTDKHGYEWRALTQPNPNTYTALAAAGHPSTVWVAASHPMVPASLNRWDPKGGYLVPQPTGSASPPYAQGYAFNHISASDGVIAWAVGAGLPDAVGIILGFNNKTQSWVVALDGRKVTPNLPPLRGSYTVDKDTAVAVGDAGAVVWWDGEAWKPMHVLPGQRGAGRYDLQAVALYAKAPGISGCGTGGGM</sequence>
<feature type="domain" description="ShKT" evidence="2">
    <location>
        <begin position="368"/>
        <end position="403"/>
    </location>
</feature>
<protein>
    <recommendedName>
        <fullName evidence="2">ShKT domain-containing protein</fullName>
    </recommendedName>
</protein>
<feature type="chain" id="PRO_5046762619" description="ShKT domain-containing protein" evidence="1">
    <location>
        <begin position="27"/>
        <end position="1062"/>
    </location>
</feature>
<dbReference type="Proteomes" id="UP001244341">
    <property type="component" value="Chromosome 5b"/>
</dbReference>
<dbReference type="SMART" id="SM00254">
    <property type="entry name" value="ShKT"/>
    <property type="match status" value="1"/>
</dbReference>
<evidence type="ECO:0000259" key="2">
    <source>
        <dbReference type="SMART" id="SM00254"/>
    </source>
</evidence>
<evidence type="ECO:0000313" key="4">
    <source>
        <dbReference type="Proteomes" id="UP001244341"/>
    </source>
</evidence>